<organism evidence="3 4">
    <name type="scientific">Mycolicibacterium litorale</name>
    <dbReference type="NCBI Taxonomy" id="758802"/>
    <lineage>
        <taxon>Bacteria</taxon>
        <taxon>Bacillati</taxon>
        <taxon>Actinomycetota</taxon>
        <taxon>Actinomycetes</taxon>
        <taxon>Mycobacteriales</taxon>
        <taxon>Mycobacteriaceae</taxon>
        <taxon>Mycolicibacterium</taxon>
    </lineage>
</organism>
<dbReference type="Pfam" id="PF06013">
    <property type="entry name" value="WXG100"/>
    <property type="match status" value="1"/>
</dbReference>
<dbReference type="InterPro" id="IPR036689">
    <property type="entry name" value="ESAT-6-like_sf"/>
</dbReference>
<gene>
    <name evidence="3" type="ORF">NIIDNTM18_08830</name>
</gene>
<dbReference type="Gene3D" id="1.10.287.1060">
    <property type="entry name" value="ESAT-6-like"/>
    <property type="match status" value="1"/>
</dbReference>
<reference evidence="3 4" key="1">
    <citation type="submission" date="2020-07" db="EMBL/GenBank/DDBJ databases">
        <title>Complete genome sequence of Mycolicibacterium litorale like strain isolated from cardiac implantable electronic device infection.</title>
        <authorList>
            <person name="Fukano H."/>
            <person name="Miyama H."/>
            <person name="Hoshino Y."/>
        </authorList>
    </citation>
    <scope>NUCLEOTIDE SEQUENCE [LARGE SCALE GENOMIC DNA]</scope>
    <source>
        <strain evidence="3 4">NIIDNTM18</strain>
    </source>
</reference>
<keyword evidence="2" id="KW-0175">Coiled coil</keyword>
<evidence type="ECO:0000256" key="2">
    <source>
        <dbReference type="SAM" id="Coils"/>
    </source>
</evidence>
<name>A0A6S6NZT9_9MYCO</name>
<dbReference type="InterPro" id="IPR010310">
    <property type="entry name" value="T7SS_ESAT-6-like"/>
</dbReference>
<dbReference type="NCBIfam" id="TIGR03930">
    <property type="entry name" value="WXG100_ESAT6"/>
    <property type="match status" value="1"/>
</dbReference>
<evidence type="ECO:0000313" key="3">
    <source>
        <dbReference type="EMBL" id="BCI51605.1"/>
    </source>
</evidence>
<proteinExistence type="inferred from homology"/>
<dbReference type="EMBL" id="AP023287">
    <property type="protein sequence ID" value="BCI51605.1"/>
    <property type="molecule type" value="Genomic_DNA"/>
</dbReference>
<dbReference type="RefSeq" id="WP_185294552.1">
    <property type="nucleotide sequence ID" value="NZ_AP023287.1"/>
</dbReference>
<dbReference type="Proteomes" id="UP000515734">
    <property type="component" value="Chromosome"/>
</dbReference>
<feature type="coiled-coil region" evidence="2">
    <location>
        <begin position="15"/>
        <end position="42"/>
    </location>
</feature>
<dbReference type="AlphaFoldDB" id="A0A6S6NZT9"/>
<evidence type="ECO:0000256" key="1">
    <source>
        <dbReference type="RuleBase" id="RU362001"/>
    </source>
</evidence>
<dbReference type="SUPFAM" id="SSF140453">
    <property type="entry name" value="EsxAB dimer-like"/>
    <property type="match status" value="1"/>
</dbReference>
<sequence length="102" mass="10997">MDNLEVDADEAFNTSHALSVDAEELREELASLQREWDNLAREWAGTAASAYSSIWDEWLEGATMVNSLADSSLNLGRATALYAEQDASSAAAVESTTIDLGL</sequence>
<accession>A0A6S6NZT9</accession>
<evidence type="ECO:0000313" key="4">
    <source>
        <dbReference type="Proteomes" id="UP000515734"/>
    </source>
</evidence>
<comment type="similarity">
    <text evidence="1">Belongs to the WXG100 family.</text>
</comment>
<protein>
    <recommendedName>
        <fullName evidence="1">ESAT-6-like protein</fullName>
    </recommendedName>
</protein>